<keyword evidence="4" id="KW-0479">Metal-binding</keyword>
<name>A0A8J9U713_9NEOP</name>
<feature type="domain" description="RING-CH-type" evidence="12">
    <location>
        <begin position="219"/>
        <end position="265"/>
    </location>
</feature>
<organism evidence="13 14">
    <name type="scientific">Brenthis ino</name>
    <name type="common">lesser marbled fritillary</name>
    <dbReference type="NCBI Taxonomy" id="405034"/>
    <lineage>
        <taxon>Eukaryota</taxon>
        <taxon>Metazoa</taxon>
        <taxon>Ecdysozoa</taxon>
        <taxon>Arthropoda</taxon>
        <taxon>Hexapoda</taxon>
        <taxon>Insecta</taxon>
        <taxon>Pterygota</taxon>
        <taxon>Neoptera</taxon>
        <taxon>Endopterygota</taxon>
        <taxon>Lepidoptera</taxon>
        <taxon>Glossata</taxon>
        <taxon>Ditrysia</taxon>
        <taxon>Papilionoidea</taxon>
        <taxon>Nymphalidae</taxon>
        <taxon>Heliconiinae</taxon>
        <taxon>Argynnini</taxon>
        <taxon>Brenthis</taxon>
    </lineage>
</organism>
<evidence type="ECO:0000256" key="11">
    <source>
        <dbReference type="SAM" id="Phobius"/>
    </source>
</evidence>
<evidence type="ECO:0000256" key="7">
    <source>
        <dbReference type="ARBA" id="ARBA00022833"/>
    </source>
</evidence>
<evidence type="ECO:0000256" key="6">
    <source>
        <dbReference type="ARBA" id="ARBA00022786"/>
    </source>
</evidence>
<dbReference type="EMBL" id="OV170230">
    <property type="protein sequence ID" value="CAH0714952.1"/>
    <property type="molecule type" value="Genomic_DNA"/>
</dbReference>
<dbReference type="AlphaFoldDB" id="A0A8J9U713"/>
<dbReference type="Proteomes" id="UP000838878">
    <property type="component" value="Chromosome 10"/>
</dbReference>
<evidence type="ECO:0000256" key="3">
    <source>
        <dbReference type="ARBA" id="ARBA00022692"/>
    </source>
</evidence>
<evidence type="ECO:0000313" key="14">
    <source>
        <dbReference type="Proteomes" id="UP000838878"/>
    </source>
</evidence>
<evidence type="ECO:0000259" key="12">
    <source>
        <dbReference type="SMART" id="SM00744"/>
    </source>
</evidence>
<feature type="compositionally biased region" description="Basic and acidic residues" evidence="10">
    <location>
        <begin position="182"/>
        <end position="191"/>
    </location>
</feature>
<protein>
    <recommendedName>
        <fullName evidence="12">RING-CH-type domain-containing protein</fullName>
    </recommendedName>
</protein>
<keyword evidence="2" id="KW-0808">Transferase</keyword>
<dbReference type="InterPro" id="IPR011016">
    <property type="entry name" value="Znf_RING-CH"/>
</dbReference>
<dbReference type="OrthoDB" id="273089at2759"/>
<dbReference type="Pfam" id="PF12906">
    <property type="entry name" value="RINGv"/>
    <property type="match status" value="1"/>
</dbReference>
<feature type="transmembrane region" description="Helical" evidence="11">
    <location>
        <begin position="353"/>
        <end position="370"/>
    </location>
</feature>
<dbReference type="Gene3D" id="3.30.40.10">
    <property type="entry name" value="Zinc/RING finger domain, C3HC4 (zinc finger)"/>
    <property type="match status" value="1"/>
</dbReference>
<dbReference type="InterPro" id="IPR013083">
    <property type="entry name" value="Znf_RING/FYVE/PHD"/>
</dbReference>
<comment type="subcellular location">
    <subcellularLocation>
        <location evidence="1">Membrane</location>
        <topology evidence="1">Multi-pass membrane protein</topology>
    </subcellularLocation>
</comment>
<reference evidence="13" key="1">
    <citation type="submission" date="2021-12" db="EMBL/GenBank/DDBJ databases">
        <authorList>
            <person name="Martin H S."/>
        </authorList>
    </citation>
    <scope>NUCLEOTIDE SEQUENCE</scope>
</reference>
<feature type="region of interest" description="Disordered" evidence="10">
    <location>
        <begin position="177"/>
        <end position="211"/>
    </location>
</feature>
<keyword evidence="7" id="KW-0862">Zinc</keyword>
<accession>A0A8J9U713</accession>
<evidence type="ECO:0000256" key="2">
    <source>
        <dbReference type="ARBA" id="ARBA00022679"/>
    </source>
</evidence>
<sequence length="409" mass="45961">MDDKEKLETQEQSTEEQSDTSNKIIEKAKIIPQDDAGPSGVTLPGAIPQSPFNKIKPGVSKSEHNIRQIITSKDVANALKLTSLSFGNANKTNVEVKELKIPILDENKEDESITLVELKEFMTSCFKLNKNISNIVNETTNVNVHSAISAITNDLVQNIPNISLATNKRPLNEVVVTNTDSKQPKNLENNKKKNSGNLSEKSDLGMTQRDSLSSIGSNVCRICMTRGRERLISPCNCKGSLANVHLSCLQRWLNQVGRNHCELCGFSYPAIRTPRYTILQALRLWFCNPRNRSHLQSDCLIFWLLSTVTAGLLAVCIVGTQYFVIEGNNFGKLDAVRKSEGISHRITETAMDFFMAIVLCGYSVTVYFLWKDHYVMWNRWRRANVNVQLLLTPDSNPIPFVPRSRYNVV</sequence>
<dbReference type="GO" id="GO:0004842">
    <property type="term" value="F:ubiquitin-protein transferase activity"/>
    <property type="evidence" value="ECO:0007669"/>
    <property type="project" value="TreeGrafter"/>
</dbReference>
<proteinExistence type="predicted"/>
<evidence type="ECO:0000313" key="13">
    <source>
        <dbReference type="EMBL" id="CAH0714952.1"/>
    </source>
</evidence>
<dbReference type="CDD" id="cd16495">
    <property type="entry name" value="RING_CH-C4HC3_MARCH"/>
    <property type="match status" value="1"/>
</dbReference>
<evidence type="ECO:0000256" key="9">
    <source>
        <dbReference type="ARBA" id="ARBA00023136"/>
    </source>
</evidence>
<feature type="non-terminal residue" evidence="13">
    <location>
        <position position="409"/>
    </location>
</feature>
<evidence type="ECO:0000256" key="4">
    <source>
        <dbReference type="ARBA" id="ARBA00022723"/>
    </source>
</evidence>
<dbReference type="GO" id="GO:0016567">
    <property type="term" value="P:protein ubiquitination"/>
    <property type="evidence" value="ECO:0007669"/>
    <property type="project" value="TreeGrafter"/>
</dbReference>
<keyword evidence="14" id="KW-1185">Reference proteome</keyword>
<dbReference type="GO" id="GO:0016020">
    <property type="term" value="C:membrane"/>
    <property type="evidence" value="ECO:0007669"/>
    <property type="project" value="UniProtKB-SubCell"/>
</dbReference>
<feature type="region of interest" description="Disordered" evidence="10">
    <location>
        <begin position="1"/>
        <end position="25"/>
    </location>
</feature>
<keyword evidence="3 11" id="KW-0812">Transmembrane</keyword>
<evidence type="ECO:0000256" key="5">
    <source>
        <dbReference type="ARBA" id="ARBA00022771"/>
    </source>
</evidence>
<gene>
    <name evidence="13" type="ORF">BINO364_LOCUS1947</name>
</gene>
<evidence type="ECO:0000256" key="10">
    <source>
        <dbReference type="SAM" id="MobiDB-lite"/>
    </source>
</evidence>
<evidence type="ECO:0000256" key="1">
    <source>
        <dbReference type="ARBA" id="ARBA00004141"/>
    </source>
</evidence>
<feature type="transmembrane region" description="Helical" evidence="11">
    <location>
        <begin position="300"/>
        <end position="324"/>
    </location>
</feature>
<keyword evidence="6" id="KW-0833">Ubl conjugation pathway</keyword>
<dbReference type="GO" id="GO:0008270">
    <property type="term" value="F:zinc ion binding"/>
    <property type="evidence" value="ECO:0007669"/>
    <property type="project" value="UniProtKB-KW"/>
</dbReference>
<dbReference type="SUPFAM" id="SSF57850">
    <property type="entry name" value="RING/U-box"/>
    <property type="match status" value="1"/>
</dbReference>
<keyword evidence="5" id="KW-0863">Zinc-finger</keyword>
<dbReference type="PANTHER" id="PTHR46065:SF3">
    <property type="entry name" value="FI20425P1"/>
    <property type="match status" value="1"/>
</dbReference>
<keyword evidence="8 11" id="KW-1133">Transmembrane helix</keyword>
<dbReference type="SMART" id="SM00744">
    <property type="entry name" value="RINGv"/>
    <property type="match status" value="1"/>
</dbReference>
<dbReference type="PANTHER" id="PTHR46065">
    <property type="entry name" value="E3 UBIQUITIN-PROTEIN LIGASE MARCH 2/3 FAMILY MEMBER"/>
    <property type="match status" value="1"/>
</dbReference>
<keyword evidence="9 11" id="KW-0472">Membrane</keyword>
<evidence type="ECO:0000256" key="8">
    <source>
        <dbReference type="ARBA" id="ARBA00022989"/>
    </source>
</evidence>